<feature type="region of interest" description="Disordered" evidence="1">
    <location>
        <begin position="463"/>
        <end position="483"/>
    </location>
</feature>
<accession>A0ABM6B598</accession>
<dbReference type="Proteomes" id="UP000076720">
    <property type="component" value="Chromosome"/>
</dbReference>
<protein>
    <submittedName>
        <fullName evidence="2">Uncharacterized protein</fullName>
    </submittedName>
</protein>
<evidence type="ECO:0000256" key="1">
    <source>
        <dbReference type="SAM" id="MobiDB-lite"/>
    </source>
</evidence>
<keyword evidence="3" id="KW-1185">Reference proteome</keyword>
<sequence>MVNAIALSIAEALEADDPYRSFAEIKRIFEQHLRQINPQIRTRRTGYYNHTHMPDLVMRWPHDDLSDRYVYLRSTTDTDELLFDIRRLARQDRPIVLALGALRPSFDARALDSLAIDHRTLVLDLAAFAELTSGESADAALRHLIANTVIEGGQGLLDVRSVSRLARAMTTGVQAARRGEREGTEDALAFASETLSPSIARRLTAFLGTLWRASGAPVAALERAPRYPQQLDELSLDYLLEGQEIPDGNFWSRIANEITLTDLLRHGRITATDNLQHLMRAALSTWNARVCGVAPSSVAARRDAAPLHWTKGEGALSFDAPGFVLTLAQKVDHLTSSAARAAYELPALDEVGNRLPLLGLSLKAITLVNGGGKVAYEGEVGALHGDRLRHLSESLGPGTLVKNLEALPPSGVPVRYNFSTQTASVKPPRGSVPLLELVNTSIRLFTDLSREEEERLVEVIPSGGRTLHAGTEHDMPGAESPAD</sequence>
<reference evidence="3" key="1">
    <citation type="submission" date="2015-10" db="EMBL/GenBank/DDBJ databases">
        <title>Complete genome sequence of Streptomyces ambofaciens DSM 40697.</title>
        <authorList>
            <person name="Thibessard A."/>
            <person name="Leblond P."/>
        </authorList>
    </citation>
    <scope>NUCLEOTIDE SEQUENCE [LARGE SCALE GENOMIC DNA]</scope>
    <source>
        <strain evidence="3">DSM 40697</strain>
    </source>
</reference>
<proteinExistence type="predicted"/>
<evidence type="ECO:0000313" key="3">
    <source>
        <dbReference type="Proteomes" id="UP000076720"/>
    </source>
</evidence>
<gene>
    <name evidence="2" type="ORF">SAM40697_5067</name>
</gene>
<name>A0ABM6B598_STRAM</name>
<reference evidence="2 3" key="2">
    <citation type="journal article" date="2016" name="Genome Announc.">
        <title>Complete Genome Sequence of Streptomyces ambofaciens DSM 40697, a Paradigm for Genome Plasticity Studies.</title>
        <authorList>
            <person name="Thibessard A."/>
            <person name="Leblond P."/>
        </authorList>
    </citation>
    <scope>NUCLEOTIDE SEQUENCE [LARGE SCALE GENOMIC DNA]</scope>
    <source>
        <strain evidence="2 3">DSM 40697</strain>
    </source>
</reference>
<evidence type="ECO:0000313" key="2">
    <source>
        <dbReference type="EMBL" id="ANB09024.1"/>
    </source>
</evidence>
<dbReference type="EMBL" id="CP012949">
    <property type="protein sequence ID" value="ANB09024.1"/>
    <property type="molecule type" value="Genomic_DNA"/>
</dbReference>
<organism evidence="2 3">
    <name type="scientific">Streptomyces ambofaciens</name>
    <dbReference type="NCBI Taxonomy" id="1889"/>
    <lineage>
        <taxon>Bacteria</taxon>
        <taxon>Bacillati</taxon>
        <taxon>Actinomycetota</taxon>
        <taxon>Actinomycetes</taxon>
        <taxon>Kitasatosporales</taxon>
        <taxon>Streptomycetaceae</taxon>
        <taxon>Streptomyces</taxon>
    </lineage>
</organism>